<evidence type="ECO:0000313" key="2">
    <source>
        <dbReference type="EMBL" id="UPM52439.1"/>
    </source>
</evidence>
<gene>
    <name evidence="2" type="ORF">MY490_11340</name>
</gene>
<evidence type="ECO:0000313" key="3">
    <source>
        <dbReference type="Proteomes" id="UP000830639"/>
    </source>
</evidence>
<keyword evidence="1" id="KW-0472">Membrane</keyword>
<accession>A0ABY4JF14</accession>
<protein>
    <recommendedName>
        <fullName evidence="4">LAGLIDADG homing endonuclease</fullName>
    </recommendedName>
</protein>
<reference evidence="2 3" key="1">
    <citation type="submission" date="2022-04" db="EMBL/GenBank/DDBJ databases">
        <title>Mechanism of arsenic methylation and mitigation arsenic toxicity by Bacillus sp. LH14 from an Arsenic-Contaminated Paddy Soil.</title>
        <authorList>
            <person name="Wang D."/>
        </authorList>
    </citation>
    <scope>NUCLEOTIDE SEQUENCE [LARGE SCALE GENOMIC DNA]</scope>
    <source>
        <strain evidence="2 3">LH14</strain>
    </source>
</reference>
<keyword evidence="1" id="KW-1133">Transmembrane helix</keyword>
<keyword evidence="1" id="KW-0812">Transmembrane</keyword>
<keyword evidence="3" id="KW-1185">Reference proteome</keyword>
<dbReference type="EMBL" id="CP096034">
    <property type="protein sequence ID" value="UPM52439.1"/>
    <property type="molecule type" value="Genomic_DNA"/>
</dbReference>
<evidence type="ECO:0000256" key="1">
    <source>
        <dbReference type="SAM" id="Phobius"/>
    </source>
</evidence>
<evidence type="ECO:0008006" key="4">
    <source>
        <dbReference type="Google" id="ProtNLM"/>
    </source>
</evidence>
<proteinExistence type="predicted"/>
<organism evidence="2 3">
    <name type="scientific">Gottfriedia acidiceleris</name>
    <dbReference type="NCBI Taxonomy" id="371036"/>
    <lineage>
        <taxon>Bacteria</taxon>
        <taxon>Bacillati</taxon>
        <taxon>Bacillota</taxon>
        <taxon>Bacilli</taxon>
        <taxon>Bacillales</taxon>
        <taxon>Bacillaceae</taxon>
        <taxon>Gottfriedia</taxon>
    </lineage>
</organism>
<name>A0ABY4JF14_9BACI</name>
<sequence>MITKIDGITMKYVANTNEVKDLLSALQYRFRLNGVCIHELSKIGTFCEFYKVSINGNAKLGRFFIYRGFEKNKKTFNQLYMKFNHSKIGGTIKEIIIFINNYFKNSGMVHVVDLAHDTTIPKENLFVQSSKKKIRNYLGTEYHGQRSDHGSIKMYDKKLELDEMINKKVIHSHLTRLEVTIKGQLLTIDTDLHVFNNPFNKINLYNLVRLKENNHEICNFLRKPDKLLSKKNREKKKYILKKTGVALPFTMYVLKIQLLFIFGYFKECFLLFKSKINRHNFLFDFFSITQTDYSINDFSVLFSNNQNNFPLIE</sequence>
<dbReference type="Proteomes" id="UP000830639">
    <property type="component" value="Chromosome"/>
</dbReference>
<feature type="transmembrane region" description="Helical" evidence="1">
    <location>
        <begin position="245"/>
        <end position="265"/>
    </location>
</feature>
<dbReference type="RefSeq" id="WP_248265812.1">
    <property type="nucleotide sequence ID" value="NZ_CP096034.1"/>
</dbReference>